<organism evidence="1 2">
    <name type="scientific">Scleroderma citrinum Foug A</name>
    <dbReference type="NCBI Taxonomy" id="1036808"/>
    <lineage>
        <taxon>Eukaryota</taxon>
        <taxon>Fungi</taxon>
        <taxon>Dikarya</taxon>
        <taxon>Basidiomycota</taxon>
        <taxon>Agaricomycotina</taxon>
        <taxon>Agaricomycetes</taxon>
        <taxon>Agaricomycetidae</taxon>
        <taxon>Boletales</taxon>
        <taxon>Sclerodermatineae</taxon>
        <taxon>Sclerodermataceae</taxon>
        <taxon>Scleroderma</taxon>
    </lineage>
</organism>
<dbReference type="Proteomes" id="UP000053989">
    <property type="component" value="Unassembled WGS sequence"/>
</dbReference>
<accession>A0A0C2ZX70</accession>
<evidence type="ECO:0000313" key="1">
    <source>
        <dbReference type="EMBL" id="KIM57057.1"/>
    </source>
</evidence>
<reference evidence="2" key="2">
    <citation type="submission" date="2015-01" db="EMBL/GenBank/DDBJ databases">
        <title>Evolutionary Origins and Diversification of the Mycorrhizal Mutualists.</title>
        <authorList>
            <consortium name="DOE Joint Genome Institute"/>
            <consortium name="Mycorrhizal Genomics Consortium"/>
            <person name="Kohler A."/>
            <person name="Kuo A."/>
            <person name="Nagy L.G."/>
            <person name="Floudas D."/>
            <person name="Copeland A."/>
            <person name="Barry K.W."/>
            <person name="Cichocki N."/>
            <person name="Veneault-Fourrey C."/>
            <person name="LaButti K."/>
            <person name="Lindquist E.A."/>
            <person name="Lipzen A."/>
            <person name="Lundell T."/>
            <person name="Morin E."/>
            <person name="Murat C."/>
            <person name="Riley R."/>
            <person name="Ohm R."/>
            <person name="Sun H."/>
            <person name="Tunlid A."/>
            <person name="Henrissat B."/>
            <person name="Grigoriev I.V."/>
            <person name="Hibbett D.S."/>
            <person name="Martin F."/>
        </authorList>
    </citation>
    <scope>NUCLEOTIDE SEQUENCE [LARGE SCALE GENOMIC DNA]</scope>
    <source>
        <strain evidence="2">Foug A</strain>
    </source>
</reference>
<dbReference type="EMBL" id="KN822106">
    <property type="protein sequence ID" value="KIM57057.1"/>
    <property type="molecule type" value="Genomic_DNA"/>
</dbReference>
<dbReference type="AlphaFoldDB" id="A0A0C2ZX70"/>
<sequence>MISNVMLVNNHGACGWRVQVLNATSRYVYDRMPSFILCAIFVRRGMMREGRRRRQTPCPKRATVCESLQEPKSPLSGKTPEVVLDTFSSWY</sequence>
<gene>
    <name evidence="1" type="ORF">SCLCIDRAFT_188506</name>
</gene>
<protein>
    <submittedName>
        <fullName evidence="1">Uncharacterized protein</fullName>
    </submittedName>
</protein>
<dbReference type="HOGENOM" id="CLU_2428338_0_0_1"/>
<dbReference type="InParanoid" id="A0A0C2ZX70"/>
<name>A0A0C2ZX70_9AGAM</name>
<proteinExistence type="predicted"/>
<reference evidence="1 2" key="1">
    <citation type="submission" date="2014-04" db="EMBL/GenBank/DDBJ databases">
        <authorList>
            <consortium name="DOE Joint Genome Institute"/>
            <person name="Kuo A."/>
            <person name="Kohler A."/>
            <person name="Nagy L.G."/>
            <person name="Floudas D."/>
            <person name="Copeland A."/>
            <person name="Barry K.W."/>
            <person name="Cichocki N."/>
            <person name="Veneault-Fourrey C."/>
            <person name="LaButti K."/>
            <person name="Lindquist E.A."/>
            <person name="Lipzen A."/>
            <person name="Lundell T."/>
            <person name="Morin E."/>
            <person name="Murat C."/>
            <person name="Sun H."/>
            <person name="Tunlid A."/>
            <person name="Henrissat B."/>
            <person name="Grigoriev I.V."/>
            <person name="Hibbett D.S."/>
            <person name="Martin F."/>
            <person name="Nordberg H.P."/>
            <person name="Cantor M.N."/>
            <person name="Hua S.X."/>
        </authorList>
    </citation>
    <scope>NUCLEOTIDE SEQUENCE [LARGE SCALE GENOMIC DNA]</scope>
    <source>
        <strain evidence="1 2">Foug A</strain>
    </source>
</reference>
<keyword evidence="2" id="KW-1185">Reference proteome</keyword>
<evidence type="ECO:0000313" key="2">
    <source>
        <dbReference type="Proteomes" id="UP000053989"/>
    </source>
</evidence>